<dbReference type="SUPFAM" id="SSF54427">
    <property type="entry name" value="NTF2-like"/>
    <property type="match status" value="1"/>
</dbReference>
<evidence type="ECO:0000313" key="2">
    <source>
        <dbReference type="EMBL" id="SFJ13416.1"/>
    </source>
</evidence>
<evidence type="ECO:0000313" key="3">
    <source>
        <dbReference type="Proteomes" id="UP000198649"/>
    </source>
</evidence>
<accession>A0A1I3NXA7</accession>
<protein>
    <submittedName>
        <fullName evidence="2">SnoaL-like domain-containing protein</fullName>
    </submittedName>
</protein>
<dbReference type="Gene3D" id="3.10.450.50">
    <property type="match status" value="1"/>
</dbReference>
<dbReference type="RefSeq" id="WP_091116484.1">
    <property type="nucleotide sequence ID" value="NZ_BKAF01000024.1"/>
</dbReference>
<dbReference type="STRING" id="1005945.SAMN05216561_11910"/>
<sequence length="127" mass="14473">MTPQEFASSLVAAFASSDSARYFAHFDPAATFLFHDTDHLVESRAEYEAMWSEWEREAGFKVLACTSTVQRVQEYGDLAVYTHRVHTVRIMDGAEDEVFERETIVLLRDGDTWTCIHEHLSPEPGNS</sequence>
<dbReference type="EMBL" id="FOQG01000019">
    <property type="protein sequence ID" value="SFJ13416.1"/>
    <property type="molecule type" value="Genomic_DNA"/>
</dbReference>
<organism evidence="2 3">
    <name type="scientific">Nocardioides psychrotolerans</name>
    <dbReference type="NCBI Taxonomy" id="1005945"/>
    <lineage>
        <taxon>Bacteria</taxon>
        <taxon>Bacillati</taxon>
        <taxon>Actinomycetota</taxon>
        <taxon>Actinomycetes</taxon>
        <taxon>Propionibacteriales</taxon>
        <taxon>Nocardioidaceae</taxon>
        <taxon>Nocardioides</taxon>
    </lineage>
</organism>
<dbReference type="Proteomes" id="UP000198649">
    <property type="component" value="Unassembled WGS sequence"/>
</dbReference>
<dbReference type="InterPro" id="IPR032710">
    <property type="entry name" value="NTF2-like_dom_sf"/>
</dbReference>
<feature type="domain" description="SnoaL-like" evidence="1">
    <location>
        <begin position="9"/>
        <end position="122"/>
    </location>
</feature>
<proteinExistence type="predicted"/>
<dbReference type="Pfam" id="PF13474">
    <property type="entry name" value="SnoaL_3"/>
    <property type="match status" value="1"/>
</dbReference>
<dbReference type="AlphaFoldDB" id="A0A1I3NXA7"/>
<reference evidence="2 3" key="1">
    <citation type="submission" date="2016-10" db="EMBL/GenBank/DDBJ databases">
        <authorList>
            <person name="de Groot N.N."/>
        </authorList>
    </citation>
    <scope>NUCLEOTIDE SEQUENCE [LARGE SCALE GENOMIC DNA]</scope>
    <source>
        <strain evidence="2 3">CGMCC 1.11156</strain>
    </source>
</reference>
<evidence type="ECO:0000259" key="1">
    <source>
        <dbReference type="Pfam" id="PF13474"/>
    </source>
</evidence>
<dbReference type="InterPro" id="IPR037401">
    <property type="entry name" value="SnoaL-like"/>
</dbReference>
<gene>
    <name evidence="2" type="ORF">SAMN05216561_11910</name>
</gene>
<name>A0A1I3NXA7_9ACTN</name>
<keyword evidence="3" id="KW-1185">Reference proteome</keyword>
<dbReference type="OrthoDB" id="8420006at2"/>